<evidence type="ECO:0000313" key="4">
    <source>
        <dbReference type="EMBL" id="GLI61772.1"/>
    </source>
</evidence>
<protein>
    <recommendedName>
        <fullName evidence="6">Flagellar associated protein</fullName>
    </recommendedName>
</protein>
<evidence type="ECO:0000256" key="3">
    <source>
        <dbReference type="SAM" id="Phobius"/>
    </source>
</evidence>
<evidence type="ECO:0000256" key="2">
    <source>
        <dbReference type="SAM" id="MobiDB-lite"/>
    </source>
</evidence>
<feature type="region of interest" description="Disordered" evidence="2">
    <location>
        <begin position="307"/>
        <end position="371"/>
    </location>
</feature>
<feature type="compositionally biased region" description="Basic and acidic residues" evidence="2">
    <location>
        <begin position="342"/>
        <end position="362"/>
    </location>
</feature>
<sequence length="502" mass="55185">YTHKYERLPRGRLASDFIPVMNFRIFIEALQWIVALLGWPIMLSAVLPVVSLHIAVHASNRRRTLRSLPQKPCGQRRRKEPWTEGALLTEYQKEYWEKKAPHDRTTATLPRSQLGPDGPFDGTTSYGTSFKAPEGAGPAQTFKPPQGEKENLPFSPWTTYKVDFPAKDVPYSRVRPAHKLQAAAGPFEDSTTMKESYPGWAGAKPSSPATGRSVSVPRGVGPFDGVSAYKDDYRRWPGARPPAAAPLLGQKAALPGGAFNDTTTHRSVYTPKQVDPPERARHEDETLRPEGWYDGIPSTEYRRHYIEKGGGPQPRATATVGASGAALPKGAFSGDTTYGTEFRPRTAPEYERAGRPADDPRDTGPFQGLSTYKDSFVKKDVPYQRFRPSPKLQPAAGPFEDATEMKTSFQNWGAQPITKVGPSASGNLAAVGPFDGTTTYRTDFHKMGGGLLAKAGRPTSGTRALRGKGPFDGVSMYTTDYVPKPYDPVQSYKPRDDGDDEY</sequence>
<dbReference type="EMBL" id="BSDZ01000011">
    <property type="protein sequence ID" value="GLI61772.1"/>
    <property type="molecule type" value="Genomic_DNA"/>
</dbReference>
<dbReference type="InterPro" id="IPR033336">
    <property type="entry name" value="SAXO1/2"/>
</dbReference>
<dbReference type="PANTHER" id="PTHR31516">
    <property type="entry name" value="STABILIZER OF AXONEMAL MICROTUBULES 2"/>
    <property type="match status" value="1"/>
</dbReference>
<comment type="caution">
    <text evidence="4">The sequence shown here is derived from an EMBL/GenBank/DDBJ whole genome shotgun (WGS) entry which is preliminary data.</text>
</comment>
<feature type="compositionally biased region" description="Basic and acidic residues" evidence="2">
    <location>
        <begin position="275"/>
        <end position="288"/>
    </location>
</feature>
<keyword evidence="3" id="KW-1133">Transmembrane helix</keyword>
<feature type="region of interest" description="Disordered" evidence="2">
    <location>
        <begin position="196"/>
        <end position="224"/>
    </location>
</feature>
<name>A0ABQ5RVW9_9CHLO</name>
<evidence type="ECO:0008006" key="6">
    <source>
        <dbReference type="Google" id="ProtNLM"/>
    </source>
</evidence>
<keyword evidence="3" id="KW-0812">Transmembrane</keyword>
<dbReference type="PANTHER" id="PTHR31516:SF17">
    <property type="entry name" value="STABILIZER OF AXONEMAL MICROTUBULES 2"/>
    <property type="match status" value="1"/>
</dbReference>
<organism evidence="4 5">
    <name type="scientific">Volvox africanus</name>
    <dbReference type="NCBI Taxonomy" id="51714"/>
    <lineage>
        <taxon>Eukaryota</taxon>
        <taxon>Viridiplantae</taxon>
        <taxon>Chlorophyta</taxon>
        <taxon>core chlorophytes</taxon>
        <taxon>Chlorophyceae</taxon>
        <taxon>CS clade</taxon>
        <taxon>Chlamydomonadales</taxon>
        <taxon>Volvocaceae</taxon>
        <taxon>Volvox</taxon>
    </lineage>
</organism>
<keyword evidence="5" id="KW-1185">Reference proteome</keyword>
<feature type="region of interest" description="Disordered" evidence="2">
    <location>
        <begin position="455"/>
        <end position="502"/>
    </location>
</feature>
<feature type="region of interest" description="Disordered" evidence="2">
    <location>
        <begin position="254"/>
        <end position="295"/>
    </location>
</feature>
<comment type="similarity">
    <text evidence="1">Belongs to the FAM154 family.</text>
</comment>
<keyword evidence="3" id="KW-0472">Membrane</keyword>
<evidence type="ECO:0000313" key="5">
    <source>
        <dbReference type="Proteomes" id="UP001165090"/>
    </source>
</evidence>
<feature type="non-terminal residue" evidence="4">
    <location>
        <position position="1"/>
    </location>
</feature>
<gene>
    <name evidence="4" type="ORF">VaNZ11_004241</name>
</gene>
<proteinExistence type="inferred from homology"/>
<feature type="transmembrane region" description="Helical" evidence="3">
    <location>
        <begin position="29"/>
        <end position="56"/>
    </location>
</feature>
<evidence type="ECO:0000256" key="1">
    <source>
        <dbReference type="ARBA" id="ARBA00008738"/>
    </source>
</evidence>
<reference evidence="4 5" key="1">
    <citation type="journal article" date="2023" name="IScience">
        <title>Expanded male sex-determining region conserved during the evolution of homothallism in the green alga Volvox.</title>
        <authorList>
            <person name="Yamamoto K."/>
            <person name="Matsuzaki R."/>
            <person name="Mahakham W."/>
            <person name="Heman W."/>
            <person name="Sekimoto H."/>
            <person name="Kawachi M."/>
            <person name="Minakuchi Y."/>
            <person name="Toyoda A."/>
            <person name="Nozaki H."/>
        </authorList>
    </citation>
    <scope>NUCLEOTIDE SEQUENCE [LARGE SCALE GENOMIC DNA]</scope>
    <source>
        <strain evidence="4 5">NIES-4468</strain>
    </source>
</reference>
<feature type="region of interest" description="Disordered" evidence="2">
    <location>
        <begin position="99"/>
        <end position="154"/>
    </location>
</feature>
<accession>A0ABQ5RVW9</accession>
<dbReference type="Proteomes" id="UP001165090">
    <property type="component" value="Unassembled WGS sequence"/>
</dbReference>